<dbReference type="InterPro" id="IPR015422">
    <property type="entry name" value="PyrdxlP-dep_Trfase_small"/>
</dbReference>
<keyword evidence="7" id="KW-0808">Transferase</keyword>
<dbReference type="InterPro" id="IPR051798">
    <property type="entry name" value="Class-II_PLP-Dep_Aminotrans"/>
</dbReference>
<evidence type="ECO:0000313" key="8">
    <source>
        <dbReference type="Proteomes" id="UP000658131"/>
    </source>
</evidence>
<dbReference type="InterPro" id="IPR027619">
    <property type="entry name" value="C-S_lyase_PatB-like"/>
</dbReference>
<protein>
    <recommendedName>
        <fullName evidence="2">cysteine-S-conjugate beta-lyase</fullName>
        <ecNumber evidence="2">4.4.1.13</ecNumber>
    </recommendedName>
</protein>
<dbReference type="EMBL" id="JACRTB010000013">
    <property type="protein sequence ID" value="MBC8576609.1"/>
    <property type="molecule type" value="Genomic_DNA"/>
</dbReference>
<keyword evidence="8" id="KW-1185">Reference proteome</keyword>
<dbReference type="PANTHER" id="PTHR43525:SF1">
    <property type="entry name" value="PROTEIN MALY"/>
    <property type="match status" value="1"/>
</dbReference>
<name>A0ABR7NJN4_9FIRM</name>
<evidence type="ECO:0000259" key="6">
    <source>
        <dbReference type="Pfam" id="PF00155"/>
    </source>
</evidence>
<dbReference type="CDD" id="cd00609">
    <property type="entry name" value="AAT_like"/>
    <property type="match status" value="1"/>
</dbReference>
<dbReference type="InterPro" id="IPR015421">
    <property type="entry name" value="PyrdxlP-dep_Trfase_major"/>
</dbReference>
<dbReference type="RefSeq" id="WP_262400116.1">
    <property type="nucleotide sequence ID" value="NZ_JACRTB010000013.1"/>
</dbReference>
<sequence>MKHYNFDRVIDRSGTQAKKLLQLPKGAPDDVLSLWIADMDFACADPILEALHRRIDEGILGYTQYKTPECMAAITGWFFRRFGWEIDPGKIFFSPGVVPALGALVSILSDEGDGIVIQNPVYGPFAGKIAGNGRRVVQNPLICRDGDYTMDFGDLAAKLDDPAVKGMILCSPHNPSGRVWTREELKAVVSLCEARDKWIIADEIHCDIVRAGVKHHPLLKLCPEYRHRIISCTAPSKTFNLAGMQMSSIVIPNPEYQALWKRQTIERTGLFHPGALGVTAMIAAYNEAEDWVDQMNAYVDENFRFAADFIARELPLARVIPSQGTYLLWVDCRGYGFSPDELAERMLHRGHLALDEGVIFGEGGEGFERINLACPRSVVAEFLKRFCRALS</sequence>
<keyword evidence="7" id="KW-0032">Aminotransferase</keyword>
<evidence type="ECO:0000256" key="4">
    <source>
        <dbReference type="ARBA" id="ARBA00023239"/>
    </source>
</evidence>
<comment type="caution">
    <text evidence="7">The sequence shown here is derived from an EMBL/GenBank/DDBJ whole genome shotgun (WGS) entry which is preliminary data.</text>
</comment>
<dbReference type="SUPFAM" id="SSF53383">
    <property type="entry name" value="PLP-dependent transferases"/>
    <property type="match status" value="1"/>
</dbReference>
<feature type="domain" description="Aminotransferase class I/classII large" evidence="6">
    <location>
        <begin position="30"/>
        <end position="385"/>
    </location>
</feature>
<dbReference type="InterPro" id="IPR015424">
    <property type="entry name" value="PyrdxlP-dep_Trfase"/>
</dbReference>
<reference evidence="7 8" key="1">
    <citation type="submission" date="2020-08" db="EMBL/GenBank/DDBJ databases">
        <title>Genome public.</title>
        <authorList>
            <person name="Liu C."/>
            <person name="Sun Q."/>
        </authorList>
    </citation>
    <scope>NUCLEOTIDE SEQUENCE [LARGE SCALE GENOMIC DNA]</scope>
    <source>
        <strain evidence="7 8">BX1</strain>
    </source>
</reference>
<gene>
    <name evidence="7" type="ORF">H8717_09360</name>
</gene>
<dbReference type="PANTHER" id="PTHR43525">
    <property type="entry name" value="PROTEIN MALY"/>
    <property type="match status" value="1"/>
</dbReference>
<dbReference type="Gene3D" id="3.40.640.10">
    <property type="entry name" value="Type I PLP-dependent aspartate aminotransferase-like (Major domain)"/>
    <property type="match status" value="1"/>
</dbReference>
<dbReference type="GO" id="GO:0008483">
    <property type="term" value="F:transaminase activity"/>
    <property type="evidence" value="ECO:0007669"/>
    <property type="project" value="UniProtKB-KW"/>
</dbReference>
<dbReference type="Pfam" id="PF00155">
    <property type="entry name" value="Aminotran_1_2"/>
    <property type="match status" value="1"/>
</dbReference>
<dbReference type="NCBIfam" id="TIGR04350">
    <property type="entry name" value="C_S_lyase_PatB"/>
    <property type="match status" value="1"/>
</dbReference>
<dbReference type="InterPro" id="IPR004839">
    <property type="entry name" value="Aminotransferase_I/II_large"/>
</dbReference>
<accession>A0ABR7NJN4</accession>
<evidence type="ECO:0000256" key="3">
    <source>
        <dbReference type="ARBA" id="ARBA00022898"/>
    </source>
</evidence>
<evidence type="ECO:0000313" key="7">
    <source>
        <dbReference type="EMBL" id="MBC8576609.1"/>
    </source>
</evidence>
<keyword evidence="4" id="KW-0456">Lyase</keyword>
<comment type="cofactor">
    <cofactor evidence="1">
        <name>pyridoxal 5'-phosphate</name>
        <dbReference type="ChEBI" id="CHEBI:597326"/>
    </cofactor>
</comment>
<dbReference type="Gene3D" id="3.90.1150.10">
    <property type="entry name" value="Aspartate Aminotransferase, domain 1"/>
    <property type="match status" value="1"/>
</dbReference>
<evidence type="ECO:0000256" key="1">
    <source>
        <dbReference type="ARBA" id="ARBA00001933"/>
    </source>
</evidence>
<dbReference type="Proteomes" id="UP000658131">
    <property type="component" value="Unassembled WGS sequence"/>
</dbReference>
<proteinExistence type="inferred from homology"/>
<organism evidence="7 8">
    <name type="scientific">Yanshouia hominis</name>
    <dbReference type="NCBI Taxonomy" id="2763673"/>
    <lineage>
        <taxon>Bacteria</taxon>
        <taxon>Bacillati</taxon>
        <taxon>Bacillota</taxon>
        <taxon>Clostridia</taxon>
        <taxon>Eubacteriales</taxon>
        <taxon>Oscillospiraceae</taxon>
        <taxon>Yanshouia</taxon>
    </lineage>
</organism>
<comment type="similarity">
    <text evidence="5">Belongs to the class-II pyridoxal-phosphate-dependent aminotransferase family. MalY/PatB cystathionine beta-lyase subfamily.</text>
</comment>
<evidence type="ECO:0000256" key="5">
    <source>
        <dbReference type="ARBA" id="ARBA00037974"/>
    </source>
</evidence>
<dbReference type="EC" id="4.4.1.13" evidence="2"/>
<keyword evidence="3" id="KW-0663">Pyridoxal phosphate</keyword>
<evidence type="ECO:0000256" key="2">
    <source>
        <dbReference type="ARBA" id="ARBA00012224"/>
    </source>
</evidence>